<name>A0A9Q0ZU00_9ROSI</name>
<evidence type="ECO:0000313" key="1">
    <source>
        <dbReference type="EMBL" id="KAJ6746636.1"/>
    </source>
</evidence>
<proteinExistence type="predicted"/>
<comment type="caution">
    <text evidence="1">The sequence shown here is derived from an EMBL/GenBank/DDBJ whole genome shotgun (WGS) entry which is preliminary data.</text>
</comment>
<accession>A0A9Q0ZU00</accession>
<reference evidence="1" key="2">
    <citation type="journal article" date="2023" name="Int. J. Mol. Sci.">
        <title>De Novo Assembly and Annotation of 11 Diverse Shrub Willow (Salix) Genomes Reveals Novel Gene Organization in Sex-Linked Regions.</title>
        <authorList>
            <person name="Hyden B."/>
            <person name="Feng K."/>
            <person name="Yates T.B."/>
            <person name="Jawdy S."/>
            <person name="Cereghino C."/>
            <person name="Smart L.B."/>
            <person name="Muchero W."/>
        </authorList>
    </citation>
    <scope>NUCLEOTIDE SEQUENCE</scope>
    <source>
        <tissue evidence="1">Shoot tip</tissue>
    </source>
</reference>
<dbReference type="EMBL" id="JAPFFM010000009">
    <property type="protein sequence ID" value="KAJ6746636.1"/>
    <property type="molecule type" value="Genomic_DNA"/>
</dbReference>
<evidence type="ECO:0000313" key="2">
    <source>
        <dbReference type="Proteomes" id="UP001151752"/>
    </source>
</evidence>
<keyword evidence="2" id="KW-1185">Reference proteome</keyword>
<protein>
    <submittedName>
        <fullName evidence="1">Uncharacterized protein</fullName>
    </submittedName>
</protein>
<sequence>MGTDCCGKGGSSSSLQATFGGGDVYINGNSVGDLLKVGEAVQES</sequence>
<organism evidence="1 2">
    <name type="scientific">Salix koriyanagi</name>
    <dbReference type="NCBI Taxonomy" id="2511006"/>
    <lineage>
        <taxon>Eukaryota</taxon>
        <taxon>Viridiplantae</taxon>
        <taxon>Streptophyta</taxon>
        <taxon>Embryophyta</taxon>
        <taxon>Tracheophyta</taxon>
        <taxon>Spermatophyta</taxon>
        <taxon>Magnoliopsida</taxon>
        <taxon>eudicotyledons</taxon>
        <taxon>Gunneridae</taxon>
        <taxon>Pentapetalae</taxon>
        <taxon>rosids</taxon>
        <taxon>fabids</taxon>
        <taxon>Malpighiales</taxon>
        <taxon>Salicaceae</taxon>
        <taxon>Saliceae</taxon>
        <taxon>Salix</taxon>
    </lineage>
</organism>
<reference evidence="1" key="1">
    <citation type="submission" date="2022-11" db="EMBL/GenBank/DDBJ databases">
        <authorList>
            <person name="Hyden B.L."/>
            <person name="Feng K."/>
            <person name="Yates T."/>
            <person name="Jawdy S."/>
            <person name="Smart L.B."/>
            <person name="Muchero W."/>
        </authorList>
    </citation>
    <scope>NUCLEOTIDE SEQUENCE</scope>
    <source>
        <tissue evidence="1">Shoot tip</tissue>
    </source>
</reference>
<dbReference type="Proteomes" id="UP001151752">
    <property type="component" value="Chromosome 6"/>
</dbReference>
<gene>
    <name evidence="1" type="ORF">OIU74_029162</name>
</gene>
<dbReference type="AlphaFoldDB" id="A0A9Q0ZU00"/>